<dbReference type="OMA" id="AISWEFA"/>
<dbReference type="EMBL" id="LT554489">
    <property type="protein sequence ID" value="SAM05987.1"/>
    <property type="molecule type" value="Genomic_DNA"/>
</dbReference>
<gene>
    <name evidence="3" type="primary">ABSGL_11863.1 scaffold 12357</name>
</gene>
<dbReference type="InterPro" id="IPR051477">
    <property type="entry name" value="Expansin_CellWall"/>
</dbReference>
<dbReference type="STRING" id="4829.A0A168R2I4"/>
<dbReference type="Proteomes" id="UP000078561">
    <property type="component" value="Unassembled WGS sequence"/>
</dbReference>
<dbReference type="OrthoDB" id="406505at2759"/>
<protein>
    <recommendedName>
        <fullName evidence="5">RlpA-like protein double-psi beta-barrel domain-containing protein</fullName>
    </recommendedName>
</protein>
<evidence type="ECO:0008006" key="5">
    <source>
        <dbReference type="Google" id="ProtNLM"/>
    </source>
</evidence>
<dbReference type="CDD" id="cd22191">
    <property type="entry name" value="DPBB_RlpA_EXP_N-like"/>
    <property type="match status" value="1"/>
</dbReference>
<sequence length="149" mass="16390">MLLYSTLLATILLSYIPLLFVNGIPVQYDRRSKVGKKVKKVKNALFKGEGTYYDVPGVGSCGKPDTDDELVVAVNRDQMKNGANPNMNPECEKHVVITGDQGKTATARVVDTCPTCPRGNLDLSPKVFKLVCGDLGKGRCNIKWRFKNN</sequence>
<accession>A0A168R2I4</accession>
<keyword evidence="4" id="KW-1185">Reference proteome</keyword>
<dbReference type="AlphaFoldDB" id="A0A168R2I4"/>
<name>A0A168R2I4_ABSGL</name>
<dbReference type="SUPFAM" id="SSF50685">
    <property type="entry name" value="Barwin-like endoglucanases"/>
    <property type="match status" value="1"/>
</dbReference>
<feature type="chain" id="PRO_5007900046" description="RlpA-like protein double-psi beta-barrel domain-containing protein" evidence="2">
    <location>
        <begin position="24"/>
        <end position="149"/>
    </location>
</feature>
<feature type="signal peptide" evidence="2">
    <location>
        <begin position="1"/>
        <end position="23"/>
    </location>
</feature>
<dbReference type="InterPro" id="IPR036908">
    <property type="entry name" value="RlpA-like_sf"/>
</dbReference>
<organism evidence="3">
    <name type="scientific">Absidia glauca</name>
    <name type="common">Pin mould</name>
    <dbReference type="NCBI Taxonomy" id="4829"/>
    <lineage>
        <taxon>Eukaryota</taxon>
        <taxon>Fungi</taxon>
        <taxon>Fungi incertae sedis</taxon>
        <taxon>Mucoromycota</taxon>
        <taxon>Mucoromycotina</taxon>
        <taxon>Mucoromycetes</taxon>
        <taxon>Mucorales</taxon>
        <taxon>Cunninghamellaceae</taxon>
        <taxon>Absidia</taxon>
    </lineage>
</organism>
<evidence type="ECO:0000313" key="4">
    <source>
        <dbReference type="Proteomes" id="UP000078561"/>
    </source>
</evidence>
<evidence type="ECO:0000256" key="1">
    <source>
        <dbReference type="ARBA" id="ARBA00022729"/>
    </source>
</evidence>
<dbReference type="PANTHER" id="PTHR31836:SF28">
    <property type="entry name" value="SRCR DOMAIN-CONTAINING PROTEIN-RELATED"/>
    <property type="match status" value="1"/>
</dbReference>
<evidence type="ECO:0000313" key="3">
    <source>
        <dbReference type="EMBL" id="SAM05987.1"/>
    </source>
</evidence>
<dbReference type="InParanoid" id="A0A168R2I4"/>
<dbReference type="PANTHER" id="PTHR31836">
    <property type="match status" value="1"/>
</dbReference>
<dbReference type="Gene3D" id="2.40.40.10">
    <property type="entry name" value="RlpA-like domain"/>
    <property type="match status" value="1"/>
</dbReference>
<reference evidence="3" key="1">
    <citation type="submission" date="2016-04" db="EMBL/GenBank/DDBJ databases">
        <authorList>
            <person name="Evans L.H."/>
            <person name="Alamgir A."/>
            <person name="Owens N."/>
            <person name="Weber N.D."/>
            <person name="Virtaneva K."/>
            <person name="Barbian K."/>
            <person name="Babar A."/>
            <person name="Rosenke K."/>
        </authorList>
    </citation>
    <scope>NUCLEOTIDE SEQUENCE [LARGE SCALE GENOMIC DNA]</scope>
    <source>
        <strain evidence="3">CBS 101.48</strain>
    </source>
</reference>
<keyword evidence="1 2" id="KW-0732">Signal</keyword>
<evidence type="ECO:0000256" key="2">
    <source>
        <dbReference type="SAM" id="SignalP"/>
    </source>
</evidence>
<proteinExistence type="predicted"/>